<comment type="caution">
    <text evidence="3">The sequence shown here is derived from an EMBL/GenBank/DDBJ whole genome shotgun (WGS) entry which is preliminary data.</text>
</comment>
<evidence type="ECO:0000313" key="4">
    <source>
        <dbReference type="Proteomes" id="UP001527925"/>
    </source>
</evidence>
<keyword evidence="2" id="KW-1133">Transmembrane helix</keyword>
<gene>
    <name evidence="3" type="ORF">HK105_200395</name>
</gene>
<feature type="transmembrane region" description="Helical" evidence="2">
    <location>
        <begin position="145"/>
        <end position="169"/>
    </location>
</feature>
<organism evidence="3 4">
    <name type="scientific">Polyrhizophydium stewartii</name>
    <dbReference type="NCBI Taxonomy" id="2732419"/>
    <lineage>
        <taxon>Eukaryota</taxon>
        <taxon>Fungi</taxon>
        <taxon>Fungi incertae sedis</taxon>
        <taxon>Chytridiomycota</taxon>
        <taxon>Chytridiomycota incertae sedis</taxon>
        <taxon>Chytridiomycetes</taxon>
        <taxon>Rhizophydiales</taxon>
        <taxon>Rhizophydiales incertae sedis</taxon>
        <taxon>Polyrhizophydium</taxon>
    </lineage>
</organism>
<feature type="transmembrane region" description="Helical" evidence="2">
    <location>
        <begin position="53"/>
        <end position="77"/>
    </location>
</feature>
<sequence length="233" mass="25675">MLTRPNCLSSPTAKGIITSQLVNRVSRKLKAKLPLQTRRLAAMYAADCLLTAWAIWGTAAYVAIIAFFGIGLNIFILKKIRMHLNMLSSNELTEKGSKSRARTIVALIIVLLLLDLLGILAFVASNLVSDDAPVDEVAQSFAFQQLAFAIVSMHLCSEAALFQMIVQYFRRSSTGSSGRDRTGSSPRTQTGGAFPVIPPRSEAADRETRSPIYPPQRRSPDGQRESPREKNYF</sequence>
<accession>A0ABR4NLD4</accession>
<proteinExistence type="predicted"/>
<feature type="compositionally biased region" description="Basic and acidic residues" evidence="1">
    <location>
        <begin position="218"/>
        <end position="233"/>
    </location>
</feature>
<keyword evidence="2" id="KW-0812">Transmembrane</keyword>
<evidence type="ECO:0000256" key="2">
    <source>
        <dbReference type="SAM" id="Phobius"/>
    </source>
</evidence>
<keyword evidence="4" id="KW-1185">Reference proteome</keyword>
<name>A0ABR4NLD4_9FUNG</name>
<protein>
    <submittedName>
        <fullName evidence="3">Uncharacterized protein</fullName>
    </submittedName>
</protein>
<reference evidence="3 4" key="1">
    <citation type="submission" date="2023-09" db="EMBL/GenBank/DDBJ databases">
        <title>Pangenome analysis of Batrachochytrium dendrobatidis and related Chytrids.</title>
        <authorList>
            <person name="Yacoub M.N."/>
            <person name="Stajich J.E."/>
            <person name="James T.Y."/>
        </authorList>
    </citation>
    <scope>NUCLEOTIDE SEQUENCE [LARGE SCALE GENOMIC DNA]</scope>
    <source>
        <strain evidence="3 4">JEL0888</strain>
    </source>
</reference>
<keyword evidence="2" id="KW-0472">Membrane</keyword>
<evidence type="ECO:0000256" key="1">
    <source>
        <dbReference type="SAM" id="MobiDB-lite"/>
    </source>
</evidence>
<dbReference type="EMBL" id="JADGIZ020000001">
    <property type="protein sequence ID" value="KAL2920322.1"/>
    <property type="molecule type" value="Genomic_DNA"/>
</dbReference>
<feature type="region of interest" description="Disordered" evidence="1">
    <location>
        <begin position="173"/>
        <end position="233"/>
    </location>
</feature>
<feature type="compositionally biased region" description="Low complexity" evidence="1">
    <location>
        <begin position="173"/>
        <end position="188"/>
    </location>
</feature>
<dbReference type="Proteomes" id="UP001527925">
    <property type="component" value="Unassembled WGS sequence"/>
</dbReference>
<feature type="transmembrane region" description="Helical" evidence="2">
    <location>
        <begin position="104"/>
        <end position="125"/>
    </location>
</feature>
<evidence type="ECO:0000313" key="3">
    <source>
        <dbReference type="EMBL" id="KAL2920322.1"/>
    </source>
</evidence>